<evidence type="ECO:0000313" key="10">
    <source>
        <dbReference type="Proteomes" id="UP000605361"/>
    </source>
</evidence>
<dbReference type="InterPro" id="IPR050196">
    <property type="entry name" value="Cytochrome_P450_Monoox"/>
</dbReference>
<keyword evidence="4 8" id="KW-0560">Oxidoreductase</keyword>
<dbReference type="PANTHER" id="PTHR24291:SF50">
    <property type="entry name" value="BIFUNCTIONAL ALBAFLAVENONE MONOOXYGENASE_TERPENE SYNTHASE"/>
    <property type="match status" value="1"/>
</dbReference>
<evidence type="ECO:0000256" key="3">
    <source>
        <dbReference type="ARBA" id="ARBA00022723"/>
    </source>
</evidence>
<evidence type="ECO:0000256" key="4">
    <source>
        <dbReference type="ARBA" id="ARBA00023002"/>
    </source>
</evidence>
<gene>
    <name evidence="9" type="ORF">ITP53_22215</name>
</gene>
<evidence type="ECO:0000256" key="2">
    <source>
        <dbReference type="ARBA" id="ARBA00022617"/>
    </source>
</evidence>
<dbReference type="SUPFAM" id="SSF48264">
    <property type="entry name" value="Cytochrome P450"/>
    <property type="match status" value="1"/>
</dbReference>
<dbReference type="RefSeq" id="WP_195897343.1">
    <property type="nucleotide sequence ID" value="NZ_JADOGI010000065.1"/>
</dbReference>
<dbReference type="Proteomes" id="UP000605361">
    <property type="component" value="Unassembled WGS sequence"/>
</dbReference>
<dbReference type="PRINTS" id="PR00385">
    <property type="entry name" value="P450"/>
</dbReference>
<name>A0A931AC27_9ACTN</name>
<organism evidence="9 10">
    <name type="scientific">Nonomuraea cypriaca</name>
    <dbReference type="NCBI Taxonomy" id="1187855"/>
    <lineage>
        <taxon>Bacteria</taxon>
        <taxon>Bacillati</taxon>
        <taxon>Actinomycetota</taxon>
        <taxon>Actinomycetes</taxon>
        <taxon>Streptosporangiales</taxon>
        <taxon>Streptosporangiaceae</taxon>
        <taxon>Nonomuraea</taxon>
    </lineage>
</organism>
<accession>A0A931AC27</accession>
<keyword evidence="6 8" id="KW-0503">Monooxygenase</keyword>
<dbReference type="PANTHER" id="PTHR24291">
    <property type="entry name" value="CYTOCHROME P450 FAMILY 4"/>
    <property type="match status" value="1"/>
</dbReference>
<keyword evidence="3 7" id="KW-0479">Metal-binding</keyword>
<comment type="similarity">
    <text evidence="1 8">Belongs to the cytochrome P450 family.</text>
</comment>
<dbReference type="GO" id="GO:0020037">
    <property type="term" value="F:heme binding"/>
    <property type="evidence" value="ECO:0007669"/>
    <property type="project" value="InterPro"/>
</dbReference>
<feature type="binding site" description="axial binding residue" evidence="7">
    <location>
        <position position="385"/>
    </location>
    <ligand>
        <name>heme</name>
        <dbReference type="ChEBI" id="CHEBI:30413"/>
    </ligand>
    <ligandPart>
        <name>Fe</name>
        <dbReference type="ChEBI" id="CHEBI:18248"/>
    </ligandPart>
</feature>
<evidence type="ECO:0000313" key="9">
    <source>
        <dbReference type="EMBL" id="MBF8188394.1"/>
    </source>
</evidence>
<sequence length="437" mass="47616">MARGRLPLAGHLLSLARDPLRFLTSVGSDGSGLVRLDLGTTPMYLVTAYEPADDILAGQAGAFGVGRMFKQLSSLIGDSLATLEGESHLKRRRLLQPPFLSRELPGYGGIMVRRAQSLSDSLREGRSTLMDRSFYRLTLSAAAEALFSVDLAGPVVAEVDRSLPVVTNGVALRAFLPKAFESLPLPLNRRYDLAVRRLRAVIETAIDQHRAAAPAGANLLSALMASRDADSGEGLNDGQIRDEIITIMLAGTDTPAALLSWALYELERHPAAERRLHEELDEVVGDRPAELADVPRLPFTAQVLNEVSRLYSALLIMRRSTSPALVGGVEVPPGTDLLICPYVIHRDPRFFPEPGRFDPDRWSSERAHRLPRKAYLPFGAGPHKCIGDSFAWAELVIVLATVCSRWRLRTATGHAVSAVPGVVPRPNSLPMIPEPRS</sequence>
<reference evidence="9" key="1">
    <citation type="submission" date="2020-11" db="EMBL/GenBank/DDBJ databases">
        <title>Whole-genome analyses of Nonomuraea sp. K274.</title>
        <authorList>
            <person name="Veyisoglu A."/>
        </authorList>
    </citation>
    <scope>NUCLEOTIDE SEQUENCE</scope>
    <source>
        <strain evidence="9">K274</strain>
    </source>
</reference>
<dbReference type="InterPro" id="IPR002401">
    <property type="entry name" value="Cyt_P450_E_grp-I"/>
</dbReference>
<keyword evidence="10" id="KW-1185">Reference proteome</keyword>
<dbReference type="Pfam" id="PF00067">
    <property type="entry name" value="p450"/>
    <property type="match status" value="1"/>
</dbReference>
<dbReference type="InterPro" id="IPR017972">
    <property type="entry name" value="Cyt_P450_CS"/>
</dbReference>
<comment type="cofactor">
    <cofactor evidence="7">
        <name>heme</name>
        <dbReference type="ChEBI" id="CHEBI:30413"/>
    </cofactor>
</comment>
<evidence type="ECO:0000256" key="5">
    <source>
        <dbReference type="ARBA" id="ARBA00023004"/>
    </source>
</evidence>
<evidence type="ECO:0000256" key="8">
    <source>
        <dbReference type="RuleBase" id="RU000461"/>
    </source>
</evidence>
<dbReference type="GO" id="GO:0004497">
    <property type="term" value="F:monooxygenase activity"/>
    <property type="evidence" value="ECO:0007669"/>
    <property type="project" value="UniProtKB-KW"/>
</dbReference>
<dbReference type="PRINTS" id="PR00463">
    <property type="entry name" value="EP450I"/>
</dbReference>
<evidence type="ECO:0000256" key="1">
    <source>
        <dbReference type="ARBA" id="ARBA00010617"/>
    </source>
</evidence>
<keyword evidence="2 7" id="KW-0349">Heme</keyword>
<dbReference type="Gene3D" id="1.10.630.10">
    <property type="entry name" value="Cytochrome P450"/>
    <property type="match status" value="1"/>
</dbReference>
<dbReference type="InterPro" id="IPR036396">
    <property type="entry name" value="Cyt_P450_sf"/>
</dbReference>
<dbReference type="EMBL" id="JADOGI010000065">
    <property type="protein sequence ID" value="MBF8188394.1"/>
    <property type="molecule type" value="Genomic_DNA"/>
</dbReference>
<dbReference type="PROSITE" id="PS00086">
    <property type="entry name" value="CYTOCHROME_P450"/>
    <property type="match status" value="1"/>
</dbReference>
<evidence type="ECO:0000256" key="6">
    <source>
        <dbReference type="ARBA" id="ARBA00023033"/>
    </source>
</evidence>
<proteinExistence type="inferred from homology"/>
<evidence type="ECO:0000256" key="7">
    <source>
        <dbReference type="PIRSR" id="PIRSR602401-1"/>
    </source>
</evidence>
<dbReference type="InterPro" id="IPR001128">
    <property type="entry name" value="Cyt_P450"/>
</dbReference>
<dbReference type="GO" id="GO:0016705">
    <property type="term" value="F:oxidoreductase activity, acting on paired donors, with incorporation or reduction of molecular oxygen"/>
    <property type="evidence" value="ECO:0007669"/>
    <property type="project" value="InterPro"/>
</dbReference>
<dbReference type="GO" id="GO:0005506">
    <property type="term" value="F:iron ion binding"/>
    <property type="evidence" value="ECO:0007669"/>
    <property type="project" value="InterPro"/>
</dbReference>
<dbReference type="AlphaFoldDB" id="A0A931AC27"/>
<protein>
    <submittedName>
        <fullName evidence="9">Cytochrome P450</fullName>
    </submittedName>
</protein>
<comment type="caution">
    <text evidence="9">The sequence shown here is derived from an EMBL/GenBank/DDBJ whole genome shotgun (WGS) entry which is preliminary data.</text>
</comment>
<keyword evidence="5 7" id="KW-0408">Iron</keyword>